<evidence type="ECO:0000256" key="2">
    <source>
        <dbReference type="ARBA" id="ARBA00022692"/>
    </source>
</evidence>
<comment type="caution">
    <text evidence="7">The sequence shown here is derived from an EMBL/GenBank/DDBJ whole genome shotgun (WGS) entry which is preliminary data.</text>
</comment>
<evidence type="ECO:0000256" key="5">
    <source>
        <dbReference type="SAM" id="Phobius"/>
    </source>
</evidence>
<protein>
    <recommendedName>
        <fullName evidence="6">Ion transport domain-containing protein</fullName>
    </recommendedName>
</protein>
<dbReference type="Gene3D" id="1.10.287.70">
    <property type="match status" value="1"/>
</dbReference>
<dbReference type="Pfam" id="PF00520">
    <property type="entry name" value="Ion_trans"/>
    <property type="match status" value="1"/>
</dbReference>
<dbReference type="InterPro" id="IPR027359">
    <property type="entry name" value="Volt_channel_dom_sf"/>
</dbReference>
<feature type="domain" description="Ion transport" evidence="6">
    <location>
        <begin position="173"/>
        <end position="381"/>
    </location>
</feature>
<name>A0AA36MKP0_9DINO</name>
<keyword evidence="2 5" id="KW-0812">Transmembrane</keyword>
<evidence type="ECO:0000313" key="7">
    <source>
        <dbReference type="EMBL" id="CAJ1370802.1"/>
    </source>
</evidence>
<evidence type="ECO:0000259" key="6">
    <source>
        <dbReference type="Pfam" id="PF00520"/>
    </source>
</evidence>
<dbReference type="Gene3D" id="1.10.238.10">
    <property type="entry name" value="EF-hand"/>
    <property type="match status" value="1"/>
</dbReference>
<gene>
    <name evidence="7" type="ORF">EVOR1521_LOCUS1289</name>
</gene>
<comment type="subcellular location">
    <subcellularLocation>
        <location evidence="1">Membrane</location>
        <topology evidence="1">Multi-pass membrane protein</topology>
    </subcellularLocation>
</comment>
<evidence type="ECO:0000256" key="3">
    <source>
        <dbReference type="ARBA" id="ARBA00022989"/>
    </source>
</evidence>
<dbReference type="GO" id="GO:0005248">
    <property type="term" value="F:voltage-gated sodium channel activity"/>
    <property type="evidence" value="ECO:0007669"/>
    <property type="project" value="TreeGrafter"/>
</dbReference>
<keyword evidence="4 5" id="KW-0472">Membrane</keyword>
<dbReference type="GO" id="GO:0001518">
    <property type="term" value="C:voltage-gated sodium channel complex"/>
    <property type="evidence" value="ECO:0007669"/>
    <property type="project" value="TreeGrafter"/>
</dbReference>
<dbReference type="AlphaFoldDB" id="A0AA36MKP0"/>
<dbReference type="InterPro" id="IPR011992">
    <property type="entry name" value="EF-hand-dom_pair"/>
</dbReference>
<feature type="transmembrane region" description="Helical" evidence="5">
    <location>
        <begin position="219"/>
        <end position="237"/>
    </location>
</feature>
<dbReference type="Proteomes" id="UP001178507">
    <property type="component" value="Unassembled WGS sequence"/>
</dbReference>
<proteinExistence type="predicted"/>
<reference evidence="7" key="1">
    <citation type="submission" date="2023-08" db="EMBL/GenBank/DDBJ databases">
        <authorList>
            <person name="Chen Y."/>
            <person name="Shah S."/>
            <person name="Dougan E. K."/>
            <person name="Thang M."/>
            <person name="Chan C."/>
        </authorList>
    </citation>
    <scope>NUCLEOTIDE SEQUENCE</scope>
</reference>
<sequence>MNPPPNLTGQHSTFTAVLKEQEEEILELAAEQHELYRHSVQEAFRTLHHQLALEHCHGTFGPAAVTHQPMISLEETRSPLNFSPRAVSPALSNHETLEYLEKVAELEEERPGSPSEAVVRTKSAAAVLDLDKEADLRQTRQKLRKHLDYAAAVLVLLDSLLNFVELELGGRAVNPSDPETFEAGAWHVVEIAIGIVFLVEWCTRVAMERREFCLNFANWFDTILVLASLVEGFLLILSDGGYNLAQTAHMLRQLRVLRALRLCPGLQLLLKACQSFLRSLFWSMALLLVFLLTTALVLAHSLKEFIADERADFDDRVWVWNHYGTAARACYSLFEITFAGSWPVVTRPVVEKVSPGFAIIFVVYITIIVFALIRVITAVFLKDTLDTANNDAELLMMEKMHKKAEFAHKLEDVFLAITVGEGLITEERLAEVLQSPKVKAYFQTLDLDVHEGTALFHLLDDGDGTVTLDEFIDGVMRCKGPARAIDQVATHAEIKQLDKKLSKVLSQLAPDKESELRTTPRVLLRQFSQFSKCSTGSKQPHNVVWGE</sequence>
<dbReference type="SUPFAM" id="SSF47473">
    <property type="entry name" value="EF-hand"/>
    <property type="match status" value="1"/>
</dbReference>
<evidence type="ECO:0000256" key="4">
    <source>
        <dbReference type="ARBA" id="ARBA00023136"/>
    </source>
</evidence>
<feature type="transmembrane region" description="Helical" evidence="5">
    <location>
        <begin position="147"/>
        <end position="164"/>
    </location>
</feature>
<dbReference type="InterPro" id="IPR043203">
    <property type="entry name" value="VGCC_Ca_Na"/>
</dbReference>
<dbReference type="PANTHER" id="PTHR10037">
    <property type="entry name" value="VOLTAGE-GATED CATION CHANNEL CALCIUM AND SODIUM"/>
    <property type="match status" value="1"/>
</dbReference>
<organism evidence="7 8">
    <name type="scientific">Effrenium voratum</name>
    <dbReference type="NCBI Taxonomy" id="2562239"/>
    <lineage>
        <taxon>Eukaryota</taxon>
        <taxon>Sar</taxon>
        <taxon>Alveolata</taxon>
        <taxon>Dinophyceae</taxon>
        <taxon>Suessiales</taxon>
        <taxon>Symbiodiniaceae</taxon>
        <taxon>Effrenium</taxon>
    </lineage>
</organism>
<dbReference type="SUPFAM" id="SSF81324">
    <property type="entry name" value="Voltage-gated potassium channels"/>
    <property type="match status" value="1"/>
</dbReference>
<dbReference type="PANTHER" id="PTHR10037:SF62">
    <property type="entry name" value="SODIUM CHANNEL PROTEIN 60E"/>
    <property type="match status" value="1"/>
</dbReference>
<dbReference type="EMBL" id="CAUJNA010000037">
    <property type="protein sequence ID" value="CAJ1370802.1"/>
    <property type="molecule type" value="Genomic_DNA"/>
</dbReference>
<feature type="transmembrane region" description="Helical" evidence="5">
    <location>
        <begin position="357"/>
        <end position="381"/>
    </location>
</feature>
<evidence type="ECO:0000256" key="1">
    <source>
        <dbReference type="ARBA" id="ARBA00004141"/>
    </source>
</evidence>
<keyword evidence="3 5" id="KW-1133">Transmembrane helix</keyword>
<dbReference type="InterPro" id="IPR005821">
    <property type="entry name" value="Ion_trans_dom"/>
</dbReference>
<dbReference type="Gene3D" id="1.20.120.350">
    <property type="entry name" value="Voltage-gated potassium channels. Chain C"/>
    <property type="match status" value="1"/>
</dbReference>
<keyword evidence="8" id="KW-1185">Reference proteome</keyword>
<feature type="transmembrane region" description="Helical" evidence="5">
    <location>
        <begin position="280"/>
        <end position="299"/>
    </location>
</feature>
<feature type="transmembrane region" description="Helical" evidence="5">
    <location>
        <begin position="184"/>
        <end position="207"/>
    </location>
</feature>
<accession>A0AA36MKP0</accession>
<evidence type="ECO:0000313" key="8">
    <source>
        <dbReference type="Proteomes" id="UP001178507"/>
    </source>
</evidence>